<gene>
    <name evidence="2" type="ORF">E6P14_12555</name>
</gene>
<keyword evidence="1" id="KW-1133">Transmembrane helix</keyword>
<dbReference type="AlphaFoldDB" id="A0A4V1EM82"/>
<organism evidence="2 3">
    <name type="scientific">Haloarcula marismortui (strain ATCC 43049 / DSM 3752 / JCM 8966 / VKM B-1809)</name>
    <name type="common">Halobacterium marismortui</name>
    <dbReference type="NCBI Taxonomy" id="272569"/>
    <lineage>
        <taxon>Archaea</taxon>
        <taxon>Methanobacteriati</taxon>
        <taxon>Methanobacteriota</taxon>
        <taxon>Stenosarchaea group</taxon>
        <taxon>Halobacteria</taxon>
        <taxon>Halobacteriales</taxon>
        <taxon>Haloarculaceae</taxon>
        <taxon>Haloarcula</taxon>
    </lineage>
</organism>
<reference evidence="2 3" key="1">
    <citation type="submission" date="2019-04" db="EMBL/GenBank/DDBJ databases">
        <title>Methylomes of two halophilic Archaea, Haloarcula marismortui and Haloferax mediterranei.</title>
        <authorList>
            <person name="DasSarma S."/>
            <person name="DasSarma P."/>
            <person name="DasSarma S."/>
            <person name="Fomenkov A."/>
            <person name="Vincze T."/>
            <person name="Anton B.P."/>
            <person name="Roberts R.J."/>
        </authorList>
    </citation>
    <scope>NUCLEOTIDE SEQUENCE [LARGE SCALE GENOMIC DNA]</scope>
    <source>
        <strain evidence="2 3">ATCC 43049</strain>
    </source>
</reference>
<evidence type="ECO:0000313" key="3">
    <source>
        <dbReference type="Proteomes" id="UP000298722"/>
    </source>
</evidence>
<accession>A0A4V1EM82</accession>
<feature type="transmembrane region" description="Helical" evidence="1">
    <location>
        <begin position="53"/>
        <end position="74"/>
    </location>
</feature>
<evidence type="ECO:0000256" key="1">
    <source>
        <dbReference type="SAM" id="Phobius"/>
    </source>
</evidence>
<dbReference type="EMBL" id="CP039138">
    <property type="protein sequence ID" value="QCP91641.1"/>
    <property type="molecule type" value="Genomic_DNA"/>
</dbReference>
<evidence type="ECO:0000313" key="2">
    <source>
        <dbReference type="EMBL" id="QCP91641.1"/>
    </source>
</evidence>
<keyword evidence="1" id="KW-0472">Membrane</keyword>
<proteinExistence type="predicted"/>
<protein>
    <submittedName>
        <fullName evidence="2">Uncharacterized protein</fullName>
    </submittedName>
</protein>
<feature type="transmembrane region" description="Helical" evidence="1">
    <location>
        <begin position="21"/>
        <end position="41"/>
    </location>
</feature>
<feature type="transmembrane region" description="Helical" evidence="1">
    <location>
        <begin position="81"/>
        <end position="102"/>
    </location>
</feature>
<name>A0A4V1EM82_HALMA</name>
<dbReference type="Proteomes" id="UP000298722">
    <property type="component" value="Chromosome"/>
</dbReference>
<keyword evidence="1" id="KW-0812">Transmembrane</keyword>
<sequence length="149" mass="15835">MQVIGQLSTQMRLPSIGTAPSTVAAAGGILYAVGVLSWLFANSVHFSSHDSTSLAFGASYAVIGMFLMGAVPLYLCSRLSLVTPVFVTLWLLGNTVYEWLYGIHLHPLSSYLTVWPLLLGIAVGAGVIEAGVRIGLSRGVDRFGLRPLV</sequence>
<feature type="transmembrane region" description="Helical" evidence="1">
    <location>
        <begin position="114"/>
        <end position="136"/>
    </location>
</feature>